<reference evidence="2" key="1">
    <citation type="submission" date="2015-11" db="EMBL/GenBank/DDBJ databases">
        <title>De novo transcriptome assembly of four potential Pierce s Disease insect vectors from Arizona vineyards.</title>
        <authorList>
            <person name="Tassone E.E."/>
        </authorList>
    </citation>
    <scope>NUCLEOTIDE SEQUENCE</scope>
</reference>
<evidence type="ECO:0000256" key="1">
    <source>
        <dbReference type="SAM" id="MobiDB-lite"/>
    </source>
</evidence>
<feature type="non-terminal residue" evidence="2">
    <location>
        <position position="161"/>
    </location>
</feature>
<dbReference type="AlphaFoldDB" id="A0A1B6HXN2"/>
<feature type="compositionally biased region" description="Basic and acidic residues" evidence="1">
    <location>
        <begin position="40"/>
        <end position="50"/>
    </location>
</feature>
<sequence>MFVRLLELLIPAAARQARRGQPRVLLRSDSGESMQASHFWKSDRWRRGFSSDDDSGSFKPLGNSKPDLKKLQPDGIGDYARANKLPKSKKPMRSKKDRQHSQEVGTLEYESSKEEAGSGAKRSRGEQENAARGALSGEESGPGGAYKKRQKAEESKKPMRS</sequence>
<proteinExistence type="predicted"/>
<feature type="compositionally biased region" description="Basic residues" evidence="1">
    <location>
        <begin position="84"/>
        <end position="98"/>
    </location>
</feature>
<protein>
    <submittedName>
        <fullName evidence="2">Uncharacterized protein</fullName>
    </submittedName>
</protein>
<name>A0A1B6HXN2_9HEMI</name>
<feature type="compositionally biased region" description="Basic and acidic residues" evidence="1">
    <location>
        <begin position="151"/>
        <end position="161"/>
    </location>
</feature>
<organism evidence="2">
    <name type="scientific">Homalodisca liturata</name>
    <dbReference type="NCBI Taxonomy" id="320908"/>
    <lineage>
        <taxon>Eukaryota</taxon>
        <taxon>Metazoa</taxon>
        <taxon>Ecdysozoa</taxon>
        <taxon>Arthropoda</taxon>
        <taxon>Hexapoda</taxon>
        <taxon>Insecta</taxon>
        <taxon>Pterygota</taxon>
        <taxon>Neoptera</taxon>
        <taxon>Paraneoptera</taxon>
        <taxon>Hemiptera</taxon>
        <taxon>Auchenorrhyncha</taxon>
        <taxon>Membracoidea</taxon>
        <taxon>Cicadellidae</taxon>
        <taxon>Cicadellinae</taxon>
        <taxon>Proconiini</taxon>
        <taxon>Homalodisca</taxon>
    </lineage>
</organism>
<evidence type="ECO:0000313" key="2">
    <source>
        <dbReference type="EMBL" id="JAS79419.1"/>
    </source>
</evidence>
<accession>A0A1B6HXN2</accession>
<gene>
    <name evidence="2" type="ORF">g.886</name>
</gene>
<dbReference type="EMBL" id="GECU01028287">
    <property type="protein sequence ID" value="JAS79419.1"/>
    <property type="molecule type" value="Transcribed_RNA"/>
</dbReference>
<feature type="region of interest" description="Disordered" evidence="1">
    <location>
        <begin position="16"/>
        <end position="161"/>
    </location>
</feature>